<dbReference type="Pfam" id="PF13181">
    <property type="entry name" value="TPR_8"/>
    <property type="match status" value="1"/>
</dbReference>
<dbReference type="PROSITE" id="PS50293">
    <property type="entry name" value="TPR_REGION"/>
    <property type="match status" value="1"/>
</dbReference>
<protein>
    <submittedName>
        <fullName evidence="2">Uncharacterized protein</fullName>
    </submittedName>
</protein>
<comment type="caution">
    <text evidence="2">The sequence shown here is derived from an EMBL/GenBank/DDBJ whole genome shotgun (WGS) entry which is preliminary data.</text>
</comment>
<dbReference type="SUPFAM" id="SSF48452">
    <property type="entry name" value="TPR-like"/>
    <property type="match status" value="1"/>
</dbReference>
<organism evidence="2 3">
    <name type="scientific">Wickerhamomyces mucosus</name>
    <dbReference type="NCBI Taxonomy" id="1378264"/>
    <lineage>
        <taxon>Eukaryota</taxon>
        <taxon>Fungi</taxon>
        <taxon>Dikarya</taxon>
        <taxon>Ascomycota</taxon>
        <taxon>Saccharomycotina</taxon>
        <taxon>Saccharomycetes</taxon>
        <taxon>Phaffomycetales</taxon>
        <taxon>Wickerhamomycetaceae</taxon>
        <taxon>Wickerhamomyces</taxon>
    </lineage>
</organism>
<accession>A0A9P8PV17</accession>
<reference evidence="2" key="1">
    <citation type="journal article" date="2021" name="Open Biol.">
        <title>Shared evolutionary footprints suggest mitochondrial oxidative damage underlies multiple complex I losses in fungi.</title>
        <authorList>
            <person name="Schikora-Tamarit M.A."/>
            <person name="Marcet-Houben M."/>
            <person name="Nosek J."/>
            <person name="Gabaldon T."/>
        </authorList>
    </citation>
    <scope>NUCLEOTIDE SEQUENCE</scope>
    <source>
        <strain evidence="2">CBS6341</strain>
    </source>
</reference>
<dbReference type="SMART" id="SM00028">
    <property type="entry name" value="TPR"/>
    <property type="match status" value="1"/>
</dbReference>
<dbReference type="OrthoDB" id="1914839at2759"/>
<evidence type="ECO:0000256" key="1">
    <source>
        <dbReference type="PROSITE-ProRule" id="PRU00339"/>
    </source>
</evidence>
<keyword evidence="3" id="KW-1185">Reference proteome</keyword>
<feature type="repeat" description="TPR" evidence="1">
    <location>
        <begin position="37"/>
        <end position="70"/>
    </location>
</feature>
<proteinExistence type="predicted"/>
<sequence length="370" mass="43601">MSSLEQVILKSREILQQSGPQPALKYLKSFKQYKSQVEYFQTIGEIYLEKGELEKAYNNLSKALELDPKGIKGYGKFFYLGQIFGGIKGVELINQGLNLIYQKFEEISSQNSKEELDYSLVKDFNFGIFTQIEIWMTDLCMEEEAEFKCNELINKSLEIDETNPESWSLLTSIKISQNLPQEAKQTLIKSWEYFQLKKNQLQESQQRDEININHEIIELIQPLINLLRLSIELMEFQISLEISQFIKDFDEDNVDNLYLSGFAIYLKLKKPLYDLKYSSIEFNYENFEKFKLDLNQLEENDENLLYVKLMVEDFNKVLKISERDEESIDPDIIQQSKNLLNEINSDSLNQLQFENDEVNEDNWEDEIESD</sequence>
<dbReference type="InterPro" id="IPR019734">
    <property type="entry name" value="TPR_rpt"/>
</dbReference>
<dbReference type="CDD" id="cd24142">
    <property type="entry name" value="ACL4-like"/>
    <property type="match status" value="1"/>
</dbReference>
<gene>
    <name evidence="2" type="ORF">WICMUC_001315</name>
</gene>
<dbReference type="Proteomes" id="UP000769528">
    <property type="component" value="Unassembled WGS sequence"/>
</dbReference>
<keyword evidence="1" id="KW-0802">TPR repeat</keyword>
<evidence type="ECO:0000313" key="2">
    <source>
        <dbReference type="EMBL" id="KAH3678947.1"/>
    </source>
</evidence>
<dbReference type="PROSITE" id="PS50005">
    <property type="entry name" value="TPR"/>
    <property type="match status" value="1"/>
</dbReference>
<dbReference type="InterPro" id="IPR011990">
    <property type="entry name" value="TPR-like_helical_dom_sf"/>
</dbReference>
<evidence type="ECO:0000313" key="3">
    <source>
        <dbReference type="Proteomes" id="UP000769528"/>
    </source>
</evidence>
<dbReference type="AlphaFoldDB" id="A0A9P8PV17"/>
<dbReference type="Gene3D" id="1.25.40.10">
    <property type="entry name" value="Tetratricopeptide repeat domain"/>
    <property type="match status" value="1"/>
</dbReference>
<name>A0A9P8PV17_9ASCO</name>
<reference evidence="2" key="2">
    <citation type="submission" date="2021-01" db="EMBL/GenBank/DDBJ databases">
        <authorList>
            <person name="Schikora-Tamarit M.A."/>
        </authorList>
    </citation>
    <scope>NUCLEOTIDE SEQUENCE</scope>
    <source>
        <strain evidence="2">CBS6341</strain>
    </source>
</reference>
<dbReference type="EMBL" id="JAEUBF010000397">
    <property type="protein sequence ID" value="KAH3678947.1"/>
    <property type="molecule type" value="Genomic_DNA"/>
</dbReference>